<reference evidence="5 6" key="1">
    <citation type="submission" date="2015-01" db="EMBL/GenBank/DDBJ databases">
        <title>Draft genome sequence of Rickettsia monacensis strain IrR/Munich.</title>
        <authorList>
            <person name="Felsheim R.F."/>
            <person name="Johnson S.L."/>
            <person name="Kurtti T.J."/>
            <person name="Munderloh U.G."/>
        </authorList>
    </citation>
    <scope>NUCLEOTIDE SEQUENCE [LARGE SCALE GENOMIC DNA]</scope>
    <source>
        <strain evidence="5 6">IrR/Munich</strain>
    </source>
</reference>
<dbReference type="GO" id="GO:0008694">
    <property type="term" value="F:4-hydroxy-3-polyprenylbenzoate decarboxylase activity"/>
    <property type="evidence" value="ECO:0007669"/>
    <property type="project" value="TreeGrafter"/>
</dbReference>
<dbReference type="GO" id="GO:0005829">
    <property type="term" value="C:cytosol"/>
    <property type="evidence" value="ECO:0007669"/>
    <property type="project" value="TreeGrafter"/>
</dbReference>
<dbReference type="SUPFAM" id="SSF143968">
    <property type="entry name" value="UbiD C-terminal domain-like"/>
    <property type="match status" value="1"/>
</dbReference>
<dbReference type="EC" id="4.1.1.-" evidence="5"/>
<dbReference type="PANTHER" id="PTHR30108">
    <property type="entry name" value="3-OCTAPRENYL-4-HYDROXYBENZOATE CARBOXY-LYASE-RELATED"/>
    <property type="match status" value="1"/>
</dbReference>
<feature type="domain" description="3-octaprenyl-4-hydroxybenzoate carboxy-lyase-like Rift-related" evidence="2">
    <location>
        <begin position="127"/>
        <end position="327"/>
    </location>
</feature>
<dbReference type="GO" id="GO:0006744">
    <property type="term" value="P:ubiquinone biosynthetic process"/>
    <property type="evidence" value="ECO:0007669"/>
    <property type="project" value="TreeGrafter"/>
</dbReference>
<dbReference type="FunFam" id="3.40.1670.10:FF:000001">
    <property type="entry name" value="3-octaprenyl-4-hydroxybenzoate carboxy-lyase"/>
    <property type="match status" value="1"/>
</dbReference>
<keyword evidence="5" id="KW-0456">Lyase</keyword>
<dbReference type="RefSeq" id="WP_023507250.1">
    <property type="nucleotide sequence ID" value="NZ_LN794217.1"/>
</dbReference>
<name>A0A0B7IXZ9_9RICK</name>
<dbReference type="AlphaFoldDB" id="A0A0B7IXZ9"/>
<dbReference type="Pfam" id="PF20695">
    <property type="entry name" value="UbiD_N"/>
    <property type="match status" value="1"/>
</dbReference>
<evidence type="ECO:0000256" key="1">
    <source>
        <dbReference type="ARBA" id="ARBA00010021"/>
    </source>
</evidence>
<dbReference type="InterPro" id="IPR049383">
    <property type="entry name" value="UbiD-like_N"/>
</dbReference>
<evidence type="ECO:0000313" key="6">
    <source>
        <dbReference type="Proteomes" id="UP000018149"/>
    </source>
</evidence>
<dbReference type="PANTHER" id="PTHR30108:SF17">
    <property type="entry name" value="FERULIC ACID DECARBOXYLASE 1"/>
    <property type="match status" value="1"/>
</dbReference>
<proteinExistence type="inferred from homology"/>
<keyword evidence="6" id="KW-1185">Reference proteome</keyword>
<accession>A0A0B7IXZ9</accession>
<gene>
    <name evidence="5" type="primary">ubiD</name>
    <name evidence="5" type="ORF">RMONA_01245</name>
</gene>
<dbReference type="Pfam" id="PF20696">
    <property type="entry name" value="UbiD_C"/>
    <property type="match status" value="1"/>
</dbReference>
<dbReference type="EMBL" id="LN794217">
    <property type="protein sequence ID" value="CEO16671.1"/>
    <property type="molecule type" value="Genomic_DNA"/>
</dbReference>
<comment type="similarity">
    <text evidence="1">Belongs to the UbiD family.</text>
</comment>
<evidence type="ECO:0000259" key="2">
    <source>
        <dbReference type="Pfam" id="PF01977"/>
    </source>
</evidence>
<feature type="domain" description="3-octaprenyl-4-hydroxybenzoate carboxy-lyase-like N-terminal" evidence="3">
    <location>
        <begin position="10"/>
        <end position="91"/>
    </location>
</feature>
<dbReference type="SUPFAM" id="SSF50475">
    <property type="entry name" value="FMN-binding split barrel"/>
    <property type="match status" value="1"/>
</dbReference>
<dbReference type="Pfam" id="PF01977">
    <property type="entry name" value="UbiD"/>
    <property type="match status" value="1"/>
</dbReference>
<organism evidence="5 6">
    <name type="scientific">Rickettsia monacensis</name>
    <dbReference type="NCBI Taxonomy" id="109232"/>
    <lineage>
        <taxon>Bacteria</taxon>
        <taxon>Pseudomonadati</taxon>
        <taxon>Pseudomonadota</taxon>
        <taxon>Alphaproteobacteria</taxon>
        <taxon>Rickettsiales</taxon>
        <taxon>Rickettsiaceae</taxon>
        <taxon>Rickettsieae</taxon>
        <taxon>Rickettsia</taxon>
        <taxon>spotted fever group</taxon>
    </lineage>
</organism>
<dbReference type="Gene3D" id="1.20.5.570">
    <property type="entry name" value="Single helix bin"/>
    <property type="match status" value="1"/>
</dbReference>
<dbReference type="InterPro" id="IPR049381">
    <property type="entry name" value="UbiD-like_C"/>
</dbReference>
<evidence type="ECO:0000313" key="5">
    <source>
        <dbReference type="EMBL" id="CEO16671.1"/>
    </source>
</evidence>
<evidence type="ECO:0000259" key="4">
    <source>
        <dbReference type="Pfam" id="PF20696"/>
    </source>
</evidence>
<evidence type="ECO:0000259" key="3">
    <source>
        <dbReference type="Pfam" id="PF20695"/>
    </source>
</evidence>
<feature type="domain" description="3-octaprenyl-4-hydroxybenzoate carboxy-lyase-like C-terminal" evidence="4">
    <location>
        <begin position="333"/>
        <end position="457"/>
    </location>
</feature>
<protein>
    <submittedName>
        <fullName evidence="5">3-octaprenyl-4-hydroxybenzoate carboxy-lyase</fullName>
        <ecNumber evidence="5">4.1.1.-</ecNumber>
    </submittedName>
</protein>
<dbReference type="NCBIfam" id="TIGR00148">
    <property type="entry name" value="UbiD family decarboxylase"/>
    <property type="match status" value="1"/>
</dbReference>
<dbReference type="STRING" id="109232.RMONA_01245"/>
<dbReference type="KEGG" id="rmc:RMONA_01245"/>
<dbReference type="InterPro" id="IPR002830">
    <property type="entry name" value="UbiD"/>
</dbReference>
<dbReference type="Gene3D" id="3.40.1670.10">
    <property type="entry name" value="UbiD C-terminal domain-like"/>
    <property type="match status" value="1"/>
</dbReference>
<dbReference type="InterPro" id="IPR048304">
    <property type="entry name" value="UbiD_Rift_dom"/>
</dbReference>
<sequence length="492" mass="55754">MSFKDLPEFLKFLEKNGELKRISVEVKTDLEITEISRRVLAQGGPALLFENVIKADGIKSDIPILTNLYASINRICMGLKLKSPKELRELGILLAFLKQPQPPASFKETLSMLPLAKRIFAMSPKTVSKAAFHEIVIDKPNINILPIQRCWPDDISPLITWGIVVTKGPTKDKIDNYNLGIYRMQVISENKLLMRWLKLRGGAEHHKRWKEAKKEPFPAVIVIGANPAVTLAAVTPIPENISEYHFAGLLGNEKVELVQCKTIDLKVPAHSEIVLEGYVSLEEYLPEGPFGDHTGYYNDVEEFPVFTVTAITMKKNPIYLSTYTGKPPDEPSILGEALNEIFIPILQQQFPEIVDFWLPPEGCSYRVAVVSIKKSYPGHAKRIMLGIWSYLRQFMYSKFIIVVDDDIDVRNWQEVIWAIATRSDPRRDTSFIDNSPIDYLDFASPDSGLGSKMGIDATDKIYPETNRKWGKKIEMSQEVIDKVDSIWNSLMT</sequence>
<dbReference type="HOGENOM" id="CLU_023348_4_1_5"/>
<dbReference type="Proteomes" id="UP000018149">
    <property type="component" value="Chromosome I"/>
</dbReference>